<dbReference type="InterPro" id="IPR027486">
    <property type="entry name" value="Ribosomal_uS10_dom"/>
</dbReference>
<protein>
    <recommendedName>
        <fullName evidence="4">Small ribosomal subunit protein uS10</fullName>
    </recommendedName>
</protein>
<organism evidence="6 7">
    <name type="scientific">Halorubellus litoreus</name>
    <dbReference type="NCBI Taxonomy" id="755308"/>
    <lineage>
        <taxon>Archaea</taxon>
        <taxon>Methanobacteriati</taxon>
        <taxon>Methanobacteriota</taxon>
        <taxon>Stenosarchaea group</taxon>
        <taxon>Halobacteria</taxon>
        <taxon>Halobacteriales</taxon>
        <taxon>Halorubellaceae</taxon>
        <taxon>Halorubellus</taxon>
    </lineage>
</organism>
<dbReference type="InterPro" id="IPR001848">
    <property type="entry name" value="Ribosomal_uS10"/>
</dbReference>
<dbReference type="InterPro" id="IPR036838">
    <property type="entry name" value="Ribosomal_uS10_dom_sf"/>
</dbReference>
<evidence type="ECO:0000256" key="1">
    <source>
        <dbReference type="ARBA" id="ARBA00007102"/>
    </source>
</evidence>
<dbReference type="GO" id="GO:0000049">
    <property type="term" value="F:tRNA binding"/>
    <property type="evidence" value="ECO:0007669"/>
    <property type="project" value="UniProtKB-UniRule"/>
</dbReference>
<comment type="similarity">
    <text evidence="1 4">Belongs to the universal ribosomal protein uS10 family.</text>
</comment>
<evidence type="ECO:0000256" key="4">
    <source>
        <dbReference type="HAMAP-Rule" id="MF_00508"/>
    </source>
</evidence>
<dbReference type="HAMAP" id="MF_00508">
    <property type="entry name" value="Ribosomal_uS10"/>
    <property type="match status" value="1"/>
</dbReference>
<dbReference type="GO" id="GO:1990904">
    <property type="term" value="C:ribonucleoprotein complex"/>
    <property type="evidence" value="ECO:0007669"/>
    <property type="project" value="UniProtKB-KW"/>
</dbReference>
<dbReference type="GO" id="GO:0005840">
    <property type="term" value="C:ribosome"/>
    <property type="evidence" value="ECO:0007669"/>
    <property type="project" value="UniProtKB-KW"/>
</dbReference>
<proteinExistence type="inferred from homology"/>
<keyword evidence="2 4" id="KW-0689">Ribosomal protein</keyword>
<feature type="domain" description="Small ribosomal subunit protein uS10" evidence="5">
    <location>
        <begin position="6"/>
        <end position="98"/>
    </location>
</feature>
<comment type="caution">
    <text evidence="6">The sequence shown here is derived from an EMBL/GenBank/DDBJ whole genome shotgun (WGS) entry which is preliminary data.</text>
</comment>
<keyword evidence="7" id="KW-1185">Reference proteome</keyword>
<evidence type="ECO:0000259" key="5">
    <source>
        <dbReference type="SMART" id="SM01403"/>
    </source>
</evidence>
<dbReference type="EMBL" id="JBHSXN010000001">
    <property type="protein sequence ID" value="MFC6951456.1"/>
    <property type="molecule type" value="Genomic_DNA"/>
</dbReference>
<dbReference type="SMART" id="SM01403">
    <property type="entry name" value="Ribosomal_S10"/>
    <property type="match status" value="1"/>
</dbReference>
<evidence type="ECO:0000256" key="2">
    <source>
        <dbReference type="ARBA" id="ARBA00022980"/>
    </source>
</evidence>
<keyword evidence="3 4" id="KW-0687">Ribonucleoprotein</keyword>
<dbReference type="Proteomes" id="UP001596395">
    <property type="component" value="Unassembled WGS sequence"/>
</dbReference>
<evidence type="ECO:0000256" key="3">
    <source>
        <dbReference type="ARBA" id="ARBA00023274"/>
    </source>
</evidence>
<name>A0ABD5V8X3_9EURY</name>
<accession>A0ABD5V8X3</accession>
<dbReference type="Gene3D" id="3.30.70.600">
    <property type="entry name" value="Ribosomal protein S10 domain"/>
    <property type="match status" value="1"/>
</dbReference>
<dbReference type="RefSeq" id="WP_336348488.1">
    <property type="nucleotide sequence ID" value="NZ_JAZAQL010000001.1"/>
</dbReference>
<sequence>MSFVTRLTLSSGDRAALDGVVADIKQTASRKGAELKGPHSNPPTELRVPLEKSVAGDDSFGNWEYTVYERTVEVVGHDGLARSIADWDFPSSVHVAVEVENVRSQGQRPL</sequence>
<evidence type="ECO:0000313" key="7">
    <source>
        <dbReference type="Proteomes" id="UP001596395"/>
    </source>
</evidence>
<evidence type="ECO:0000313" key="6">
    <source>
        <dbReference type="EMBL" id="MFC6951456.1"/>
    </source>
</evidence>
<dbReference type="Pfam" id="PF00338">
    <property type="entry name" value="Ribosomal_S10"/>
    <property type="match status" value="1"/>
</dbReference>
<gene>
    <name evidence="4" type="primary">rps10</name>
    <name evidence="6" type="ORF">ACFQGB_01150</name>
</gene>
<comment type="function">
    <text evidence="4">Involved in the binding of tRNA to the ribosomes.</text>
</comment>
<dbReference type="SUPFAM" id="SSF54999">
    <property type="entry name" value="Ribosomal protein S10"/>
    <property type="match status" value="1"/>
</dbReference>
<dbReference type="AlphaFoldDB" id="A0ABD5V8X3"/>
<reference evidence="6 7" key="1">
    <citation type="journal article" date="2019" name="Int. J. Syst. Evol. Microbiol.">
        <title>The Global Catalogue of Microorganisms (GCM) 10K type strain sequencing project: providing services to taxonomists for standard genome sequencing and annotation.</title>
        <authorList>
            <consortium name="The Broad Institute Genomics Platform"/>
            <consortium name="The Broad Institute Genome Sequencing Center for Infectious Disease"/>
            <person name="Wu L."/>
            <person name="Ma J."/>
        </authorList>
    </citation>
    <scope>NUCLEOTIDE SEQUENCE [LARGE SCALE GENOMIC DNA]</scope>
    <source>
        <strain evidence="6 7">GX26</strain>
    </source>
</reference>
<comment type="subunit">
    <text evidence="4">Part of the 30S ribosomal subunit.</text>
</comment>
<dbReference type="GO" id="GO:0006412">
    <property type="term" value="P:translation"/>
    <property type="evidence" value="ECO:0007669"/>
    <property type="project" value="UniProtKB-UniRule"/>
</dbReference>